<evidence type="ECO:0000259" key="1">
    <source>
        <dbReference type="PROSITE" id="PS51301"/>
    </source>
</evidence>
<dbReference type="EMBL" id="JAUSVY010000018">
    <property type="protein sequence ID" value="MDQ0507422.1"/>
    <property type="molecule type" value="Genomic_DNA"/>
</dbReference>
<evidence type="ECO:0000313" key="3">
    <source>
        <dbReference type="Proteomes" id="UP001241747"/>
    </source>
</evidence>
<dbReference type="Pfam" id="PF04383">
    <property type="entry name" value="KilA-N"/>
    <property type="match status" value="1"/>
</dbReference>
<gene>
    <name evidence="2" type="ORF">QOZ94_004246</name>
</gene>
<evidence type="ECO:0000313" key="2">
    <source>
        <dbReference type="EMBL" id="MDQ0507422.1"/>
    </source>
</evidence>
<name>A0ABU0LJZ5_XANAG</name>
<dbReference type="SMART" id="SM01252">
    <property type="entry name" value="KilA-N"/>
    <property type="match status" value="1"/>
</dbReference>
<sequence>MTTHYIAVPALTFNGVEIHDRDEMLCLTDMWKAAGEPESKRPAEWLRHDATKEFVECVAGSLEVGKAHIQTQKGGRGIGGATFAHWQIGLAYAKYLSPKFHMWCNTVVRERMEGKPSAISMPDFSDPAAAARAWAAEYEARQIAERTKAEIGARREATAMNTASQAMKRIKHLQIELDRSGQWASVKRMEKLYPDRKFDWRVLKRVSVEVGFSPLDVPDQNYGTVKAYHAAAWERAYGVEVPLPTKVEAA</sequence>
<accession>A0ABU0LJZ5</accession>
<reference evidence="2 3" key="1">
    <citation type="submission" date="2023-07" db="EMBL/GenBank/DDBJ databases">
        <title>Genomic Encyclopedia of Type Strains, Phase IV (KMG-IV): sequencing the most valuable type-strain genomes for metagenomic binning, comparative biology and taxonomic classification.</title>
        <authorList>
            <person name="Goeker M."/>
        </authorList>
    </citation>
    <scope>NUCLEOTIDE SEQUENCE [LARGE SCALE GENOMIC DNA]</scope>
    <source>
        <strain evidence="2 3">DSM 3770</strain>
    </source>
</reference>
<protein>
    <recommendedName>
        <fullName evidence="1">KilA-N domain-containing protein</fullName>
    </recommendedName>
</protein>
<dbReference type="InterPro" id="IPR017880">
    <property type="entry name" value="KilA_N"/>
</dbReference>
<keyword evidence="3" id="KW-1185">Reference proteome</keyword>
<dbReference type="Proteomes" id="UP001241747">
    <property type="component" value="Unassembled WGS sequence"/>
</dbReference>
<organism evidence="2 3">
    <name type="scientific">Xanthobacter agilis</name>
    <dbReference type="NCBI Taxonomy" id="47492"/>
    <lineage>
        <taxon>Bacteria</taxon>
        <taxon>Pseudomonadati</taxon>
        <taxon>Pseudomonadota</taxon>
        <taxon>Alphaproteobacteria</taxon>
        <taxon>Hyphomicrobiales</taxon>
        <taxon>Xanthobacteraceae</taxon>
        <taxon>Xanthobacter</taxon>
    </lineage>
</organism>
<dbReference type="InterPro" id="IPR018004">
    <property type="entry name" value="KilA/APSES_HTH"/>
</dbReference>
<feature type="domain" description="KilA-N" evidence="1">
    <location>
        <begin position="5"/>
        <end position="111"/>
    </location>
</feature>
<proteinExistence type="predicted"/>
<comment type="caution">
    <text evidence="2">The sequence shown here is derived from an EMBL/GenBank/DDBJ whole genome shotgun (WGS) entry which is preliminary data.</text>
</comment>
<dbReference type="PROSITE" id="PS51301">
    <property type="entry name" value="KILA_N"/>
    <property type="match status" value="1"/>
</dbReference>
<dbReference type="RefSeq" id="WP_237345807.1">
    <property type="nucleotide sequence ID" value="NZ_JABWGX010000013.1"/>
</dbReference>